<name>A0A1D7QCU3_9SPHI</name>
<dbReference type="KEGG" id="psty:BFS30_04715"/>
<evidence type="ECO:0000313" key="1">
    <source>
        <dbReference type="EMBL" id="AOM76516.1"/>
    </source>
</evidence>
<dbReference type="Proteomes" id="UP000094313">
    <property type="component" value="Chromosome"/>
</dbReference>
<dbReference type="OrthoDB" id="1494445at2"/>
<accession>A0A1D7QCU3</accession>
<dbReference type="RefSeq" id="WP_069378212.1">
    <property type="nucleotide sequence ID" value="NZ_CP017141.1"/>
</dbReference>
<keyword evidence="2" id="KW-1185">Reference proteome</keyword>
<evidence type="ECO:0000313" key="2">
    <source>
        <dbReference type="Proteomes" id="UP000094313"/>
    </source>
</evidence>
<evidence type="ECO:0008006" key="3">
    <source>
        <dbReference type="Google" id="ProtNLM"/>
    </source>
</evidence>
<gene>
    <name evidence="1" type="ORF">BFS30_04715</name>
</gene>
<sequence>MGKPESILDTLLIGSKLQSRIGDFSLSEIQFFAYLSCLLSLYDGRTVSEWNCAFIKSNLGSPYSSDIQSSLDLLISNGSIVETDQDFYQITEKGIRNLNFFKTQTQLSWRCSYLETACKSLSVLPYGVIKEALTKEPVVFSARNSHISKSLLESSNPATEALHIQFASLKTALEGQYKSLIGPAIVWIESLNSNHLLRYDN</sequence>
<proteinExistence type="predicted"/>
<reference evidence="1 2" key="1">
    <citation type="submission" date="2016-08" db="EMBL/GenBank/DDBJ databases">
        <authorList>
            <person name="Seilhamer J.J."/>
        </authorList>
    </citation>
    <scope>NUCLEOTIDE SEQUENCE [LARGE SCALE GENOMIC DNA]</scope>
    <source>
        <strain evidence="1 2">DX4</strain>
    </source>
</reference>
<dbReference type="EMBL" id="CP017141">
    <property type="protein sequence ID" value="AOM76516.1"/>
    <property type="molecule type" value="Genomic_DNA"/>
</dbReference>
<dbReference type="AlphaFoldDB" id="A0A1D7QCU3"/>
<organism evidence="1 2">
    <name type="scientific">Pedobacter steynii</name>
    <dbReference type="NCBI Taxonomy" id="430522"/>
    <lineage>
        <taxon>Bacteria</taxon>
        <taxon>Pseudomonadati</taxon>
        <taxon>Bacteroidota</taxon>
        <taxon>Sphingobacteriia</taxon>
        <taxon>Sphingobacteriales</taxon>
        <taxon>Sphingobacteriaceae</taxon>
        <taxon>Pedobacter</taxon>
    </lineage>
</organism>
<protein>
    <recommendedName>
        <fullName evidence="3">Antitoxin SocA-like Panacea domain-containing protein</fullName>
    </recommendedName>
</protein>